<evidence type="ECO:0000256" key="7">
    <source>
        <dbReference type="SAM" id="Phobius"/>
    </source>
</evidence>
<gene>
    <name evidence="9" type="ORF">PG986_007968</name>
</gene>
<dbReference type="InterPro" id="IPR020846">
    <property type="entry name" value="MFS_dom"/>
</dbReference>
<evidence type="ECO:0000256" key="6">
    <source>
        <dbReference type="SAM" id="MobiDB-lite"/>
    </source>
</evidence>
<keyword evidence="3 7" id="KW-0812">Transmembrane</keyword>
<dbReference type="GeneID" id="92077252"/>
<evidence type="ECO:0000256" key="5">
    <source>
        <dbReference type="ARBA" id="ARBA00023136"/>
    </source>
</evidence>
<keyword evidence="4 7" id="KW-1133">Transmembrane helix</keyword>
<protein>
    <recommendedName>
        <fullName evidence="8">Major facilitator superfamily (MFS) profile domain-containing protein</fullName>
    </recommendedName>
</protein>
<feature type="transmembrane region" description="Helical" evidence="7">
    <location>
        <begin position="417"/>
        <end position="436"/>
    </location>
</feature>
<dbReference type="InterPro" id="IPR011701">
    <property type="entry name" value="MFS"/>
</dbReference>
<evidence type="ECO:0000256" key="1">
    <source>
        <dbReference type="ARBA" id="ARBA00004141"/>
    </source>
</evidence>
<feature type="transmembrane region" description="Helical" evidence="7">
    <location>
        <begin position="387"/>
        <end position="405"/>
    </location>
</feature>
<keyword evidence="2" id="KW-0813">Transport</keyword>
<organism evidence="9 10">
    <name type="scientific">Apiospora aurea</name>
    <dbReference type="NCBI Taxonomy" id="335848"/>
    <lineage>
        <taxon>Eukaryota</taxon>
        <taxon>Fungi</taxon>
        <taxon>Dikarya</taxon>
        <taxon>Ascomycota</taxon>
        <taxon>Pezizomycotina</taxon>
        <taxon>Sordariomycetes</taxon>
        <taxon>Xylariomycetidae</taxon>
        <taxon>Amphisphaeriales</taxon>
        <taxon>Apiosporaceae</taxon>
        <taxon>Apiospora</taxon>
    </lineage>
</organism>
<comment type="caution">
    <text evidence="9">The sequence shown here is derived from an EMBL/GenBank/DDBJ whole genome shotgun (WGS) entry which is preliminary data.</text>
</comment>
<dbReference type="Gene3D" id="1.20.1250.20">
    <property type="entry name" value="MFS general substrate transporter like domains"/>
    <property type="match status" value="2"/>
</dbReference>
<feature type="transmembrane region" description="Helical" evidence="7">
    <location>
        <begin position="255"/>
        <end position="275"/>
    </location>
</feature>
<name>A0ABR1QE34_9PEZI</name>
<evidence type="ECO:0000256" key="3">
    <source>
        <dbReference type="ARBA" id="ARBA00022692"/>
    </source>
</evidence>
<evidence type="ECO:0000313" key="9">
    <source>
        <dbReference type="EMBL" id="KAK7952240.1"/>
    </source>
</evidence>
<sequence>MAADGEKASAPPEYTNPPDGGHSSVPDQDADIEKTGSAPAPNPDIHAGAVLKHVNKNDADEAYKVLVGHEGETIVITPEEEKKLLRKIDLNLMPLLCIVYGLNYLDKTTVSYASVMGLKTDIKLVGQDYSWIGSMFYFGYLFWEYPTNRLLQRLPLAKYSAFNVIMWGLTLCCMAAVKNFAGAMTVRFFLGVFEAAVSPGFALFTSQWYTISEQGSRTGIWFSFNGVGQIVGGCVAYGIAVGTKHHPVAIKSWQLVFLVIGLFTAAMGAVFLWLMPDSQLNARFLTPKERVMAVERIRVNQQGVGNKHFKWYQCKEALTDPMIWAFVFYSLVADIPNGGISNFFSQLIVSFGYSPEDSLLLGIPGGAVEVVALIACGYLGDKYKNRLLFSTVGMIIAILGMLLITCLPESNSPGRLVGYYLTQASPTPFVALLSLISTNVAGWTKKTTVAAMYLIGYCVGNIIGPQVFRDKDAPQYRPAEITIVVCYAVSLVDLLFIYMWCKRENKKKAVIRAAPGYEKLQGQEFLDLTDRENPEFIYSV</sequence>
<feature type="transmembrane region" description="Helical" evidence="7">
    <location>
        <begin position="221"/>
        <end position="243"/>
    </location>
</feature>
<dbReference type="Pfam" id="PF07690">
    <property type="entry name" value="MFS_1"/>
    <property type="match status" value="1"/>
</dbReference>
<dbReference type="PANTHER" id="PTHR43791:SF1">
    <property type="entry name" value="ALLANTOATE PERMEASE"/>
    <property type="match status" value="1"/>
</dbReference>
<comment type="subcellular location">
    <subcellularLocation>
        <location evidence="1">Membrane</location>
        <topology evidence="1">Multi-pass membrane protein</topology>
    </subcellularLocation>
</comment>
<evidence type="ECO:0000256" key="4">
    <source>
        <dbReference type="ARBA" id="ARBA00022989"/>
    </source>
</evidence>
<dbReference type="CDD" id="cd17327">
    <property type="entry name" value="MFS_FEN2_like"/>
    <property type="match status" value="1"/>
</dbReference>
<feature type="domain" description="Major facilitator superfamily (MFS) profile" evidence="8">
    <location>
        <begin position="92"/>
        <end position="505"/>
    </location>
</feature>
<dbReference type="PANTHER" id="PTHR43791">
    <property type="entry name" value="PERMEASE-RELATED"/>
    <property type="match status" value="1"/>
</dbReference>
<proteinExistence type="predicted"/>
<keyword evidence="10" id="KW-1185">Reference proteome</keyword>
<feature type="transmembrane region" description="Helical" evidence="7">
    <location>
        <begin position="189"/>
        <end position="209"/>
    </location>
</feature>
<accession>A0ABR1QE34</accession>
<evidence type="ECO:0000256" key="2">
    <source>
        <dbReference type="ARBA" id="ARBA00022448"/>
    </source>
</evidence>
<evidence type="ECO:0000259" key="8">
    <source>
        <dbReference type="PROSITE" id="PS50850"/>
    </source>
</evidence>
<feature type="region of interest" description="Disordered" evidence="6">
    <location>
        <begin position="1"/>
        <end position="43"/>
    </location>
</feature>
<evidence type="ECO:0000313" key="10">
    <source>
        <dbReference type="Proteomes" id="UP001391051"/>
    </source>
</evidence>
<dbReference type="InterPro" id="IPR036259">
    <property type="entry name" value="MFS_trans_sf"/>
</dbReference>
<feature type="transmembrane region" description="Helical" evidence="7">
    <location>
        <begin position="481"/>
        <end position="501"/>
    </location>
</feature>
<dbReference type="EMBL" id="JAQQWE010000005">
    <property type="protein sequence ID" value="KAK7952240.1"/>
    <property type="molecule type" value="Genomic_DNA"/>
</dbReference>
<dbReference type="RefSeq" id="XP_066700302.1">
    <property type="nucleotide sequence ID" value="XM_066844190.1"/>
</dbReference>
<feature type="transmembrane region" description="Helical" evidence="7">
    <location>
        <begin position="359"/>
        <end position="380"/>
    </location>
</feature>
<reference evidence="9 10" key="1">
    <citation type="submission" date="2023-01" db="EMBL/GenBank/DDBJ databases">
        <title>Analysis of 21 Apiospora genomes using comparative genomics revels a genus with tremendous synthesis potential of carbohydrate active enzymes and secondary metabolites.</title>
        <authorList>
            <person name="Sorensen T."/>
        </authorList>
    </citation>
    <scope>NUCLEOTIDE SEQUENCE [LARGE SCALE GENOMIC DNA]</scope>
    <source>
        <strain evidence="9 10">CBS 24483</strain>
    </source>
</reference>
<keyword evidence="5 7" id="KW-0472">Membrane</keyword>
<dbReference type="Proteomes" id="UP001391051">
    <property type="component" value="Unassembled WGS sequence"/>
</dbReference>
<dbReference type="PROSITE" id="PS50850">
    <property type="entry name" value="MFS"/>
    <property type="match status" value="1"/>
</dbReference>
<dbReference type="SUPFAM" id="SSF103473">
    <property type="entry name" value="MFS general substrate transporter"/>
    <property type="match status" value="1"/>
</dbReference>
<feature type="transmembrane region" description="Helical" evidence="7">
    <location>
        <begin position="448"/>
        <end position="469"/>
    </location>
</feature>
<feature type="transmembrane region" description="Helical" evidence="7">
    <location>
        <begin position="159"/>
        <end position="177"/>
    </location>
</feature>